<evidence type="ECO:0000256" key="2">
    <source>
        <dbReference type="ARBA" id="ARBA00022676"/>
    </source>
</evidence>
<dbReference type="GO" id="GO:0004582">
    <property type="term" value="F:dolichyl-phosphate beta-D-mannosyltransferase activity"/>
    <property type="evidence" value="ECO:0007669"/>
    <property type="project" value="UniProtKB-EC"/>
</dbReference>
<dbReference type="InterPro" id="IPR039528">
    <property type="entry name" value="DPM1-like"/>
</dbReference>
<dbReference type="GO" id="GO:0016020">
    <property type="term" value="C:membrane"/>
    <property type="evidence" value="ECO:0007669"/>
    <property type="project" value="GOC"/>
</dbReference>
<reference evidence="5" key="1">
    <citation type="submission" date="2018-06" db="EMBL/GenBank/DDBJ databases">
        <authorList>
            <person name="Zhirakovskaya E."/>
        </authorList>
    </citation>
    <scope>NUCLEOTIDE SEQUENCE</scope>
</reference>
<dbReference type="Pfam" id="PF00535">
    <property type="entry name" value="Glycos_transf_2"/>
    <property type="match status" value="1"/>
</dbReference>
<dbReference type="InterPro" id="IPR029044">
    <property type="entry name" value="Nucleotide-diphossugar_trans"/>
</dbReference>
<protein>
    <submittedName>
        <fullName evidence="5">Dolichol-phosphate mannosyltransferase in lipid-linked oligosaccharide synthesis cluster</fullName>
        <ecNumber evidence="5">2.4.1.83</ecNumber>
    </submittedName>
</protein>
<sequence length="235" mass="26691">MNSKSLVIIPTYNEIENIEPLIHKIHGVLPEISILVIDDNSCDGTAEMVEKIKSSDSRVDLIRRPEKLGLGTAYITGFKYAIEKGYDFIFEMDGDFSHDPVYLPAFLTAAKEADLVIGSRYIPGGGVVNWSFFRRLISIGGSIYSRLILSMPYKDLTGGFKCFRREALMAIPLDDVFSEGYSFQIEMTYRAHKKGMRIREIPIIFKERVGGKSKMSKKIFIEAIFRVWQIKLTSL</sequence>
<dbReference type="EMBL" id="UOGB01000024">
    <property type="protein sequence ID" value="VAX15575.1"/>
    <property type="molecule type" value="Genomic_DNA"/>
</dbReference>
<dbReference type="Gene3D" id="3.90.550.10">
    <property type="entry name" value="Spore Coat Polysaccharide Biosynthesis Protein SpsA, Chain A"/>
    <property type="match status" value="1"/>
</dbReference>
<feature type="domain" description="Glycosyltransferase 2-like" evidence="4">
    <location>
        <begin position="7"/>
        <end position="169"/>
    </location>
</feature>
<organism evidence="5">
    <name type="scientific">hydrothermal vent metagenome</name>
    <dbReference type="NCBI Taxonomy" id="652676"/>
    <lineage>
        <taxon>unclassified sequences</taxon>
        <taxon>metagenomes</taxon>
        <taxon>ecological metagenomes</taxon>
    </lineage>
</organism>
<dbReference type="FunFam" id="3.90.550.10:FF:000122">
    <property type="entry name" value="Dolichol-phosphate mannosyltransferase subunit 1"/>
    <property type="match status" value="1"/>
</dbReference>
<dbReference type="AlphaFoldDB" id="A0A3B1CA76"/>
<accession>A0A3B1CA76</accession>
<gene>
    <name evidence="5" type="ORF">MNBD_NITROSPINAE03-680</name>
</gene>
<keyword evidence="2 5" id="KW-0328">Glycosyltransferase</keyword>
<evidence type="ECO:0000259" key="4">
    <source>
        <dbReference type="Pfam" id="PF00535"/>
    </source>
</evidence>
<dbReference type="GO" id="GO:0009247">
    <property type="term" value="P:glycolipid biosynthetic process"/>
    <property type="evidence" value="ECO:0007669"/>
    <property type="project" value="TreeGrafter"/>
</dbReference>
<dbReference type="CDD" id="cd06442">
    <property type="entry name" value="DPM1_like"/>
    <property type="match status" value="1"/>
</dbReference>
<dbReference type="PANTHER" id="PTHR43398:SF1">
    <property type="entry name" value="DOLICHOL-PHOSPHATE MANNOSYLTRANSFERASE SUBUNIT 1"/>
    <property type="match status" value="1"/>
</dbReference>
<evidence type="ECO:0000313" key="5">
    <source>
        <dbReference type="EMBL" id="VAX15575.1"/>
    </source>
</evidence>
<dbReference type="PANTHER" id="PTHR43398">
    <property type="entry name" value="DOLICHOL-PHOSPHATE MANNOSYLTRANSFERASE SUBUNIT 1"/>
    <property type="match status" value="1"/>
</dbReference>
<evidence type="ECO:0000256" key="3">
    <source>
        <dbReference type="ARBA" id="ARBA00022679"/>
    </source>
</evidence>
<dbReference type="EC" id="2.4.1.83" evidence="5"/>
<proteinExistence type="inferred from homology"/>
<dbReference type="SUPFAM" id="SSF53448">
    <property type="entry name" value="Nucleotide-diphospho-sugar transferases"/>
    <property type="match status" value="1"/>
</dbReference>
<keyword evidence="3 5" id="KW-0808">Transferase</keyword>
<comment type="similarity">
    <text evidence="1">Belongs to the glycosyltransferase 2 family.</text>
</comment>
<dbReference type="InterPro" id="IPR001173">
    <property type="entry name" value="Glyco_trans_2-like"/>
</dbReference>
<evidence type="ECO:0000256" key="1">
    <source>
        <dbReference type="ARBA" id="ARBA00006739"/>
    </source>
</evidence>
<name>A0A3B1CA76_9ZZZZ</name>